<protein>
    <submittedName>
        <fullName evidence="1">Methylaspartate mutase</fullName>
    </submittedName>
</protein>
<dbReference type="Pfam" id="PF13941">
    <property type="entry name" value="MutL"/>
    <property type="match status" value="1"/>
</dbReference>
<comment type="caution">
    <text evidence="1">The sequence shown here is derived from an EMBL/GenBank/DDBJ whole genome shotgun (WGS) entry which is preliminary data.</text>
</comment>
<dbReference type="Proteomes" id="UP000315534">
    <property type="component" value="Unassembled WGS sequence"/>
</dbReference>
<feature type="non-terminal residue" evidence="1">
    <location>
        <position position="193"/>
    </location>
</feature>
<dbReference type="AlphaFoldDB" id="A0A523XQW3"/>
<name>A0A523XQW3_UNCT6</name>
<accession>A0A523XQW3</accession>
<gene>
    <name evidence="1" type="ORF">E3J38_03455</name>
</gene>
<organism evidence="1 2">
    <name type="scientific">candidate division TA06 bacterium</name>
    <dbReference type="NCBI Taxonomy" id="2250710"/>
    <lineage>
        <taxon>Bacteria</taxon>
        <taxon>Bacteria division TA06</taxon>
    </lineage>
</organism>
<evidence type="ECO:0000313" key="1">
    <source>
        <dbReference type="EMBL" id="TET81686.1"/>
    </source>
</evidence>
<evidence type="ECO:0000313" key="2">
    <source>
        <dbReference type="Proteomes" id="UP000315534"/>
    </source>
</evidence>
<dbReference type="EMBL" id="SOIP01000215">
    <property type="protein sequence ID" value="TET81686.1"/>
    <property type="molecule type" value="Genomic_DNA"/>
</dbReference>
<reference evidence="1 2" key="1">
    <citation type="submission" date="2019-03" db="EMBL/GenBank/DDBJ databases">
        <title>Metabolic potential of uncultured bacteria and archaea associated with petroleum seepage in deep-sea sediments.</title>
        <authorList>
            <person name="Dong X."/>
            <person name="Hubert C."/>
        </authorList>
    </citation>
    <scope>NUCLEOTIDE SEQUENCE [LARGE SCALE GENOMIC DNA]</scope>
    <source>
        <strain evidence="1">E29_bin36</strain>
    </source>
</reference>
<dbReference type="InterPro" id="IPR006230">
    <property type="entry name" value="MutL"/>
</dbReference>
<sequence>MKNPEDIKAILATDCGSTTTKAILIEKVGDSYRLIVRGEAPTTVEAPFEDVTRGILNAVREVEELAGRKLLEGEKIISPRKGEKEGVDLYVSTSSAGGGLQMMVAGVVMTMTAESAARAALGAGAIVMDTIASNDGRLPHQRVSRIRKLRPDMILLSGGIDGGTVSHVAELADLIGAADTRPRFGTGFELPVI</sequence>
<proteinExistence type="predicted"/>